<accession>A0A834KDV7</accession>
<evidence type="ECO:0000256" key="1">
    <source>
        <dbReference type="SAM" id="MobiDB-lite"/>
    </source>
</evidence>
<dbReference type="Proteomes" id="UP000614350">
    <property type="component" value="Unassembled WGS sequence"/>
</dbReference>
<keyword evidence="3" id="KW-1185">Reference proteome</keyword>
<evidence type="ECO:0000313" key="2">
    <source>
        <dbReference type="EMBL" id="KAF7404953.1"/>
    </source>
</evidence>
<feature type="region of interest" description="Disordered" evidence="1">
    <location>
        <begin position="120"/>
        <end position="147"/>
    </location>
</feature>
<sequence>MAPTEEPPFSNPTTTTTTMTTTTTTTTTTTILRRPFAQCKTRTLTLHENSRSVKFEFLGHPLYLARSTIHGTIIDGDRPLAASSAALSGVQRAGCSKSNEEEPRAIRERRPGEFVFINGALENFPADGGRRRSGGGSKEEEQEGDRR</sequence>
<dbReference type="EMBL" id="JACSEA010000003">
    <property type="protein sequence ID" value="KAF7404953.1"/>
    <property type="molecule type" value="Genomic_DNA"/>
</dbReference>
<gene>
    <name evidence="2" type="ORF">HZH66_003859</name>
</gene>
<dbReference type="AlphaFoldDB" id="A0A834KDV7"/>
<evidence type="ECO:0000313" key="3">
    <source>
        <dbReference type="Proteomes" id="UP000614350"/>
    </source>
</evidence>
<proteinExistence type="predicted"/>
<feature type="compositionally biased region" description="Low complexity" evidence="1">
    <location>
        <begin position="13"/>
        <end position="27"/>
    </location>
</feature>
<organism evidence="2 3">
    <name type="scientific">Vespula vulgaris</name>
    <name type="common">Yellow jacket</name>
    <name type="synonym">Wasp</name>
    <dbReference type="NCBI Taxonomy" id="7454"/>
    <lineage>
        <taxon>Eukaryota</taxon>
        <taxon>Metazoa</taxon>
        <taxon>Ecdysozoa</taxon>
        <taxon>Arthropoda</taxon>
        <taxon>Hexapoda</taxon>
        <taxon>Insecta</taxon>
        <taxon>Pterygota</taxon>
        <taxon>Neoptera</taxon>
        <taxon>Endopterygota</taxon>
        <taxon>Hymenoptera</taxon>
        <taxon>Apocrita</taxon>
        <taxon>Aculeata</taxon>
        <taxon>Vespoidea</taxon>
        <taxon>Vespidae</taxon>
        <taxon>Vespinae</taxon>
        <taxon>Vespula</taxon>
    </lineage>
</organism>
<name>A0A834KDV7_VESVU</name>
<reference evidence="2" key="1">
    <citation type="journal article" date="2020" name="G3 (Bethesda)">
        <title>High-Quality Assemblies for Three Invasive Social Wasps from the &lt;i&gt;Vespula&lt;/i&gt; Genus.</title>
        <authorList>
            <person name="Harrop T.W.R."/>
            <person name="Guhlin J."/>
            <person name="McLaughlin G.M."/>
            <person name="Permina E."/>
            <person name="Stockwell P."/>
            <person name="Gilligan J."/>
            <person name="Le Lec M.F."/>
            <person name="Gruber M.A.M."/>
            <person name="Quinn O."/>
            <person name="Lovegrove M."/>
            <person name="Duncan E.J."/>
            <person name="Remnant E.J."/>
            <person name="Van Eeckhoven J."/>
            <person name="Graham B."/>
            <person name="Knapp R.A."/>
            <person name="Langford K.W."/>
            <person name="Kronenberg Z."/>
            <person name="Press M.O."/>
            <person name="Eacker S.M."/>
            <person name="Wilson-Rankin E.E."/>
            <person name="Purcell J."/>
            <person name="Lester P.J."/>
            <person name="Dearden P.K."/>
        </authorList>
    </citation>
    <scope>NUCLEOTIDE SEQUENCE</scope>
    <source>
        <strain evidence="2">Marl-1</strain>
    </source>
</reference>
<comment type="caution">
    <text evidence="2">The sequence shown here is derived from an EMBL/GenBank/DDBJ whole genome shotgun (WGS) entry which is preliminary data.</text>
</comment>
<feature type="compositionally biased region" description="Pro residues" evidence="1">
    <location>
        <begin position="1"/>
        <end position="10"/>
    </location>
</feature>
<protein>
    <submittedName>
        <fullName evidence="2">Uncharacterized protein</fullName>
    </submittedName>
</protein>
<feature type="region of interest" description="Disordered" evidence="1">
    <location>
        <begin position="1"/>
        <end position="27"/>
    </location>
</feature>